<comment type="similarity">
    <text evidence="2">Belongs to the 2H phosphoesterase superfamily. ThpR family.</text>
</comment>
<evidence type="ECO:0000313" key="3">
    <source>
        <dbReference type="EMBL" id="BAX80665.1"/>
    </source>
</evidence>
<dbReference type="PANTHER" id="PTHR35561:SF1">
    <property type="entry name" value="RNA 2',3'-CYCLIC PHOSPHODIESTERASE"/>
    <property type="match status" value="1"/>
</dbReference>
<comment type="catalytic activity">
    <reaction evidence="2">
        <text>a 3'-end 2',3'-cyclophospho-ribonucleotide-RNA + H2O = a 3'-end 2'-phospho-ribonucleotide-RNA + H(+)</text>
        <dbReference type="Rhea" id="RHEA:11828"/>
        <dbReference type="Rhea" id="RHEA-COMP:10464"/>
        <dbReference type="Rhea" id="RHEA-COMP:17353"/>
        <dbReference type="ChEBI" id="CHEBI:15377"/>
        <dbReference type="ChEBI" id="CHEBI:15378"/>
        <dbReference type="ChEBI" id="CHEBI:83064"/>
        <dbReference type="ChEBI" id="CHEBI:173113"/>
        <dbReference type="EC" id="3.1.4.58"/>
    </reaction>
</comment>
<gene>
    <name evidence="3" type="ORF">ALGA_2338</name>
</gene>
<dbReference type="NCBIfam" id="TIGR02258">
    <property type="entry name" value="2_5_ligase"/>
    <property type="match status" value="1"/>
</dbReference>
<dbReference type="SUPFAM" id="SSF55144">
    <property type="entry name" value="LigT-like"/>
    <property type="match status" value="1"/>
</dbReference>
<dbReference type="InterPro" id="IPR004175">
    <property type="entry name" value="RNA_CPDase"/>
</dbReference>
<dbReference type="GO" id="GO:0004113">
    <property type="term" value="F:2',3'-cyclic-nucleotide 3'-phosphodiesterase activity"/>
    <property type="evidence" value="ECO:0007669"/>
    <property type="project" value="InterPro"/>
</dbReference>
<comment type="function">
    <text evidence="2">Hydrolyzes RNA 2',3'-cyclic phosphodiester to an RNA 2'-phosphomonoester.</text>
</comment>
<dbReference type="Pfam" id="PF13563">
    <property type="entry name" value="2_5_RNA_ligase2"/>
    <property type="match status" value="1"/>
</dbReference>
<dbReference type="Gene3D" id="3.90.1140.10">
    <property type="entry name" value="Cyclic phosphodiesterase"/>
    <property type="match status" value="1"/>
</dbReference>
<evidence type="ECO:0000313" key="4">
    <source>
        <dbReference type="Proteomes" id="UP000218267"/>
    </source>
</evidence>
<dbReference type="HAMAP" id="MF_01940">
    <property type="entry name" value="RNA_CPDase"/>
    <property type="match status" value="1"/>
</dbReference>
<feature type="short sequence motif" description="HXTX 1" evidence="2">
    <location>
        <begin position="43"/>
        <end position="46"/>
    </location>
</feature>
<dbReference type="AlphaFoldDB" id="A0A1Y1CJZ3"/>
<name>A0A1Y1CJZ3_9BACT</name>
<dbReference type="RefSeq" id="WP_096429508.1">
    <property type="nucleotide sequence ID" value="NZ_AP018042.1"/>
</dbReference>
<dbReference type="EC" id="3.1.4.58" evidence="2"/>
<keyword evidence="3" id="KW-0436">Ligase</keyword>
<evidence type="ECO:0000256" key="2">
    <source>
        <dbReference type="HAMAP-Rule" id="MF_01940"/>
    </source>
</evidence>
<dbReference type="KEGG" id="mbas:ALGA_2338"/>
<dbReference type="GO" id="GO:0008664">
    <property type="term" value="F:RNA 2',3'-cyclic 3'-phosphodiesterase activity"/>
    <property type="evidence" value="ECO:0007669"/>
    <property type="project" value="UniProtKB-EC"/>
</dbReference>
<keyword evidence="4" id="KW-1185">Reference proteome</keyword>
<keyword evidence="1 2" id="KW-0378">Hydrolase</keyword>
<reference evidence="3 4" key="1">
    <citation type="journal article" date="2018" name="Mar. Genomics">
        <title>Complete genome sequence of Marinifilaceae bacterium strain SPP2, isolated from the Antarctic marine sediment.</title>
        <authorList>
            <person name="Watanabe M."/>
            <person name="Kojima H."/>
            <person name="Fukui M."/>
        </authorList>
    </citation>
    <scope>NUCLEOTIDE SEQUENCE [LARGE SCALE GENOMIC DNA]</scope>
    <source>
        <strain evidence="3 4">SPP2</strain>
    </source>
</reference>
<dbReference type="InterPro" id="IPR009097">
    <property type="entry name" value="Cyclic_Pdiesterase"/>
</dbReference>
<accession>A0A1Y1CJZ3</accession>
<dbReference type="EMBL" id="AP018042">
    <property type="protein sequence ID" value="BAX80665.1"/>
    <property type="molecule type" value="Genomic_DNA"/>
</dbReference>
<feature type="active site" description="Proton acceptor" evidence="2">
    <location>
        <position position="128"/>
    </location>
</feature>
<feature type="short sequence motif" description="HXTX 2" evidence="2">
    <location>
        <begin position="128"/>
        <end position="131"/>
    </location>
</feature>
<reference evidence="4" key="2">
    <citation type="journal article" date="2020" name="Antonie Van Leeuwenhoek">
        <title>Labilibaculum antarcticum sp. nov., a novel facultative anaerobic, psychrotorelant bacterium isolated from marine sediment of Antarctica.</title>
        <authorList>
            <person name="Watanabe M."/>
            <person name="Kojima H."/>
            <person name="Fukui M."/>
        </authorList>
    </citation>
    <scope>NUCLEOTIDE SEQUENCE [LARGE SCALE GENOMIC DNA]</scope>
    <source>
        <strain evidence="4">SPP2</strain>
    </source>
</reference>
<dbReference type="Proteomes" id="UP000218267">
    <property type="component" value="Chromosome"/>
</dbReference>
<protein>
    <recommendedName>
        <fullName evidence="2">RNA 2',3'-cyclic phosphodiesterase</fullName>
        <shortName evidence="2">RNA 2',3'-CPDase</shortName>
        <ecNumber evidence="2">3.1.4.58</ecNumber>
    </recommendedName>
</protein>
<proteinExistence type="inferred from homology"/>
<dbReference type="GO" id="GO:0016874">
    <property type="term" value="F:ligase activity"/>
    <property type="evidence" value="ECO:0007669"/>
    <property type="project" value="UniProtKB-KW"/>
</dbReference>
<organism evidence="3 4">
    <name type="scientific">Labilibaculum antarcticum</name>
    <dbReference type="NCBI Taxonomy" id="1717717"/>
    <lineage>
        <taxon>Bacteria</taxon>
        <taxon>Pseudomonadati</taxon>
        <taxon>Bacteroidota</taxon>
        <taxon>Bacteroidia</taxon>
        <taxon>Marinilabiliales</taxon>
        <taxon>Marinifilaceae</taxon>
        <taxon>Labilibaculum</taxon>
    </lineage>
</organism>
<evidence type="ECO:0000256" key="1">
    <source>
        <dbReference type="ARBA" id="ARBA00022801"/>
    </source>
</evidence>
<feature type="active site" description="Proton donor" evidence="2">
    <location>
        <position position="43"/>
    </location>
</feature>
<dbReference type="OrthoDB" id="9789350at2"/>
<sequence>MNTKRIFVAIKINNTDQINDLFRKVEFDLFEESIKWVDKNGLHITLLFLGSTDVSEIVKVNSKLNKIGNQFAPFRMNLKSMGAFPSMDHPRILWMGINSDSSLFDLQKIILNDLLKKGTIEHSKYTPHLTIGRIKGGVKNPEKVKECLLKLKDWQDSELLITEFVLMESVLTQQGPIYKVLENFSLNRSRGS</sequence>
<dbReference type="PANTHER" id="PTHR35561">
    <property type="entry name" value="RNA 2',3'-CYCLIC PHOSPHODIESTERASE"/>
    <property type="match status" value="1"/>
</dbReference>